<name>A0A1S0UHB6_LOALO</name>
<dbReference type="GeneID" id="9943874"/>
<proteinExistence type="predicted"/>
<accession>A0A1S0UHB6</accession>
<dbReference type="KEGG" id="loa:LOAG_18455"/>
<dbReference type="InParanoid" id="A0A1S0UHB6"/>
<dbReference type="OrthoDB" id="5858987at2759"/>
<gene>
    <name evidence="2" type="ORF">LOAG_18455</name>
</gene>
<dbReference type="RefSeq" id="XP_020305129.1">
    <property type="nucleotide sequence ID" value="XM_020451115.1"/>
</dbReference>
<dbReference type="CTD" id="9943874"/>
<protein>
    <submittedName>
        <fullName evidence="2">Uncharacterized protein</fullName>
    </submittedName>
</protein>
<evidence type="ECO:0000313" key="2">
    <source>
        <dbReference type="EMBL" id="EJD74194.1"/>
    </source>
</evidence>
<keyword evidence="1" id="KW-0175">Coiled coil</keyword>
<dbReference type="OMA" id="CCHRLIT"/>
<sequence>MTSGHFLSSAVVHHPYHPNHQYQYYKQQEHQEQYHHHFPTLSTIIPAVSRLHSLPHHHIIIRRAILPQWQHSSPANDHHQPFPSPTITITTTPTDTLTKKIDMIQIDEELKALKKKRKRLRQLREEVRKLSDHLKSKRIFAKIETNNNDLLVKRKMKETHVRWRKQITTRVKAIMKRLKRLENEVKTERNFTKERKKLSKRLPIIIPLNYHTVQSSPPTSLITTTKNFKIKRLHSSINQSKNGESGGICLGHNDCKPGLCCHRTSSTDANSSVTSTTNVCYHYMLKEGELCEDSCQCEARLHCFRSLNQLRDDRLVTKSKRNMVLLFYFSPKQLFKRIT</sequence>
<organism evidence="2">
    <name type="scientific">Loa loa</name>
    <name type="common">Eye worm</name>
    <name type="synonym">Filaria loa</name>
    <dbReference type="NCBI Taxonomy" id="7209"/>
    <lineage>
        <taxon>Eukaryota</taxon>
        <taxon>Metazoa</taxon>
        <taxon>Ecdysozoa</taxon>
        <taxon>Nematoda</taxon>
        <taxon>Chromadorea</taxon>
        <taxon>Rhabditida</taxon>
        <taxon>Spirurina</taxon>
        <taxon>Spiruromorpha</taxon>
        <taxon>Filarioidea</taxon>
        <taxon>Onchocercidae</taxon>
        <taxon>Loa</taxon>
    </lineage>
</organism>
<feature type="coiled-coil region" evidence="1">
    <location>
        <begin position="164"/>
        <end position="191"/>
    </location>
</feature>
<dbReference type="AlphaFoldDB" id="A0A1S0UHB6"/>
<evidence type="ECO:0000256" key="1">
    <source>
        <dbReference type="SAM" id="Coils"/>
    </source>
</evidence>
<dbReference type="Gene3D" id="2.10.80.10">
    <property type="entry name" value="Lipase, subunit A"/>
    <property type="match status" value="1"/>
</dbReference>
<reference evidence="2" key="1">
    <citation type="submission" date="2012-04" db="EMBL/GenBank/DDBJ databases">
        <title>The Genome Sequence of Loa loa.</title>
        <authorList>
            <consortium name="The Broad Institute Genome Sequencing Platform"/>
            <consortium name="Broad Institute Genome Sequencing Center for Infectious Disease"/>
            <person name="Nutman T.B."/>
            <person name="Fink D.L."/>
            <person name="Russ C."/>
            <person name="Young S."/>
            <person name="Zeng Q."/>
            <person name="Gargeya S."/>
            <person name="Alvarado L."/>
            <person name="Berlin A."/>
            <person name="Chapman S.B."/>
            <person name="Chen Z."/>
            <person name="Freedman E."/>
            <person name="Gellesch M."/>
            <person name="Goldberg J."/>
            <person name="Griggs A."/>
            <person name="Gujja S."/>
            <person name="Heilman E.R."/>
            <person name="Heiman D."/>
            <person name="Howarth C."/>
            <person name="Mehta T."/>
            <person name="Neiman D."/>
            <person name="Pearson M."/>
            <person name="Roberts A."/>
            <person name="Saif S."/>
            <person name="Shea T."/>
            <person name="Shenoy N."/>
            <person name="Sisk P."/>
            <person name="Stolte C."/>
            <person name="Sykes S."/>
            <person name="White J."/>
            <person name="Yandava C."/>
            <person name="Haas B."/>
            <person name="Henn M.R."/>
            <person name="Nusbaum C."/>
            <person name="Birren B."/>
        </authorList>
    </citation>
    <scope>NUCLEOTIDE SEQUENCE [LARGE SCALE GENOMIC DNA]</scope>
</reference>
<dbReference type="EMBL" id="JH712385">
    <property type="protein sequence ID" value="EJD74194.1"/>
    <property type="molecule type" value="Genomic_DNA"/>
</dbReference>
<feature type="coiled-coil region" evidence="1">
    <location>
        <begin position="103"/>
        <end position="133"/>
    </location>
</feature>